<dbReference type="GO" id="GO:0004721">
    <property type="term" value="F:phosphoprotein phosphatase activity"/>
    <property type="evidence" value="ECO:0007669"/>
    <property type="project" value="InterPro"/>
</dbReference>
<proteinExistence type="predicted"/>
<gene>
    <name evidence="2" type="ORF">BV97_04075</name>
</gene>
<evidence type="ECO:0000259" key="1">
    <source>
        <dbReference type="PROSITE" id="PS50056"/>
    </source>
</evidence>
<dbReference type="RefSeq" id="WP_036528246.1">
    <property type="nucleotide sequence ID" value="NZ_JFYZ01000027.1"/>
</dbReference>
<dbReference type="InterPro" id="IPR016130">
    <property type="entry name" value="Tyr_Pase_AS"/>
</dbReference>
<dbReference type="EMBL" id="JFYZ01000027">
    <property type="protein sequence ID" value="EZP79312.1"/>
    <property type="molecule type" value="Genomic_DNA"/>
</dbReference>
<dbReference type="InterPro" id="IPR000387">
    <property type="entry name" value="Tyr_Pase_dom"/>
</dbReference>
<dbReference type="Gene3D" id="3.90.190.10">
    <property type="entry name" value="Protein tyrosine phosphatase superfamily"/>
    <property type="match status" value="1"/>
</dbReference>
<evidence type="ECO:0000313" key="2">
    <source>
        <dbReference type="EMBL" id="EZP79312.1"/>
    </source>
</evidence>
<accession>A0A031JSJ0</accession>
<sequence>MTSNSQPATGTPPVLQGAFPAGSPVHNLRDFGGYATASGARLKRGRLLRSGQLEAAGAGFEGILSALGVATIIDLRAGSECTLERGGAFDGYAGAIRRATAHDETIPHAVAAFLKMTAVEEVVAHMTRIYRILPDSPRFRESMGHLVTALDQDDGATLIHCFAGKDRTGLAVALVQLALGVHRDDVLHDYLLTNAMGPERIESGLDALLGKDRARGSVWVLEEAMSVRPEYLEAGLAKIGEISESPAAYLQAMAGLPSGAMDRIGQHLRA</sequence>
<comment type="caution">
    <text evidence="2">The sequence shown here is derived from an EMBL/GenBank/DDBJ whole genome shotgun (WGS) entry which is preliminary data.</text>
</comment>
<dbReference type="Pfam" id="PF13350">
    <property type="entry name" value="Y_phosphatase3"/>
    <property type="match status" value="1"/>
</dbReference>
<dbReference type="PROSITE" id="PS00383">
    <property type="entry name" value="TYR_PHOSPHATASE_1"/>
    <property type="match status" value="1"/>
</dbReference>
<dbReference type="Proteomes" id="UP000024329">
    <property type="component" value="Unassembled WGS sequence"/>
</dbReference>
<dbReference type="PATRIC" id="fig|158500.4.peg.4141"/>
<organism evidence="2 3">
    <name type="scientific">Novosphingobium resinovorum</name>
    <dbReference type="NCBI Taxonomy" id="158500"/>
    <lineage>
        <taxon>Bacteria</taxon>
        <taxon>Pseudomonadati</taxon>
        <taxon>Pseudomonadota</taxon>
        <taxon>Alphaproteobacteria</taxon>
        <taxon>Sphingomonadales</taxon>
        <taxon>Sphingomonadaceae</taxon>
        <taxon>Novosphingobium</taxon>
    </lineage>
</organism>
<dbReference type="AlphaFoldDB" id="A0A031JSJ0"/>
<dbReference type="InterPro" id="IPR029021">
    <property type="entry name" value="Prot-tyrosine_phosphatase-like"/>
</dbReference>
<dbReference type="SUPFAM" id="SSF52799">
    <property type="entry name" value="(Phosphotyrosine protein) phosphatases II"/>
    <property type="match status" value="1"/>
</dbReference>
<name>A0A031JSJ0_9SPHN</name>
<evidence type="ECO:0000313" key="3">
    <source>
        <dbReference type="Proteomes" id="UP000024329"/>
    </source>
</evidence>
<feature type="domain" description="Tyrosine specific protein phosphatases" evidence="1">
    <location>
        <begin position="137"/>
        <end position="187"/>
    </location>
</feature>
<protein>
    <recommendedName>
        <fullName evidence="1">Tyrosine specific protein phosphatases domain-containing protein</fullName>
    </recommendedName>
</protein>
<dbReference type="InterPro" id="IPR026893">
    <property type="entry name" value="Tyr/Ser_Pase_IphP-type"/>
</dbReference>
<dbReference type="PROSITE" id="PS50056">
    <property type="entry name" value="TYR_PHOSPHATASE_2"/>
    <property type="match status" value="1"/>
</dbReference>
<dbReference type="eggNOG" id="COG2365">
    <property type="taxonomic scope" value="Bacteria"/>
</dbReference>
<reference evidence="2 3" key="1">
    <citation type="submission" date="2014-03" db="EMBL/GenBank/DDBJ databases">
        <title>Whole genome sequence of Novosphingobium resinovorum KF1.</title>
        <authorList>
            <person name="Gan H.M."/>
            <person name="Gan H.Y."/>
            <person name="Chew T.H."/>
            <person name="Savka M.A."/>
        </authorList>
    </citation>
    <scope>NUCLEOTIDE SEQUENCE [LARGE SCALE GENOMIC DNA]</scope>
    <source>
        <strain evidence="2 3">KF1</strain>
    </source>
</reference>